<accession>A0A8H6XJE3</accession>
<evidence type="ECO:0000313" key="1">
    <source>
        <dbReference type="EMBL" id="KAF7341587.1"/>
    </source>
</evidence>
<dbReference type="AlphaFoldDB" id="A0A8H6XJE3"/>
<organism evidence="1 2">
    <name type="scientific">Mycena sanguinolenta</name>
    <dbReference type="NCBI Taxonomy" id="230812"/>
    <lineage>
        <taxon>Eukaryota</taxon>
        <taxon>Fungi</taxon>
        <taxon>Dikarya</taxon>
        <taxon>Basidiomycota</taxon>
        <taxon>Agaricomycotina</taxon>
        <taxon>Agaricomycetes</taxon>
        <taxon>Agaricomycetidae</taxon>
        <taxon>Agaricales</taxon>
        <taxon>Marasmiineae</taxon>
        <taxon>Mycenaceae</taxon>
        <taxon>Mycena</taxon>
    </lineage>
</organism>
<dbReference type="CDD" id="cd21037">
    <property type="entry name" value="MLKL_NTD"/>
    <property type="match status" value="1"/>
</dbReference>
<sequence length="670" mass="75750">MTEQLNSHSRRQLQIVGTGRTDDWLPNMIFAANAMAAAAEFVPIPCVRAAFSAVVAFLETVNKVKRNREDLKDLCASTLEIIEILQEEMRAHGEVGVIRLNALLENFISFLQFLRTSLETLLQRRPGFRGRFHEIFGASRIGEEILRYRMRINELRSNFLLMATINTNLNVIRIQNSVSPSHGLPRETGFRNVALGDINLLYETEMGNKVRKLKIFVARISGETSTMTVAKYEDNADLENDLNMYSNLRHPNVWQLFGISIAPALRALIFHGELIPLPVYRQFHRPQSDLSWACIETMLFGQFKECSRYHRWSNGDNGEGVDATICVKRDPIGICLTMLDSYSVDGVPPRERTLSRWHAAYFSHRSAPTNTQTISNIITSNTPLKEWAERLTWNQFFALLTPVWFPDFLPWTGETQLFLGNVIAPVSSSPVAYIPIDSTVLLKGWTVGWPFESSLGHICTPGNDSVWQRFNFPAGSFKAVAIETTIPFISYIEFEKTRTDILDTSWLTQANACIGGPISEGKHGYGVINTVGCGIKVDSGFEGLHPDGIAQVVHLFLAPISVKYEGSRVTFDYSAPDGFYWTLDSAGTNRLSPEECDSLGIPRLKFYLLKAANTWHEYHYAAIREFFRAKGFDPYGYDVAKLLGLPLVETWSAQIFSTHAHSHWISRRFR</sequence>
<comment type="caution">
    <text evidence="1">The sequence shown here is derived from an EMBL/GenBank/DDBJ whole genome shotgun (WGS) entry which is preliminary data.</text>
</comment>
<dbReference type="Proteomes" id="UP000623467">
    <property type="component" value="Unassembled WGS sequence"/>
</dbReference>
<keyword evidence="2" id="KW-1185">Reference proteome</keyword>
<dbReference type="EMBL" id="JACAZH010000027">
    <property type="protein sequence ID" value="KAF7341587.1"/>
    <property type="molecule type" value="Genomic_DNA"/>
</dbReference>
<dbReference type="OrthoDB" id="2924458at2759"/>
<proteinExistence type="predicted"/>
<reference evidence="1" key="1">
    <citation type="submission" date="2020-05" db="EMBL/GenBank/DDBJ databases">
        <title>Mycena genomes resolve the evolution of fungal bioluminescence.</title>
        <authorList>
            <person name="Tsai I.J."/>
        </authorList>
    </citation>
    <scope>NUCLEOTIDE SEQUENCE</scope>
    <source>
        <strain evidence="1">160909Yilan</strain>
    </source>
</reference>
<gene>
    <name evidence="1" type="ORF">MSAN_02055800</name>
</gene>
<name>A0A8H6XJE3_9AGAR</name>
<dbReference type="InterPro" id="IPR059179">
    <property type="entry name" value="MLKL-like_MCAfunc"/>
</dbReference>
<protein>
    <submittedName>
        <fullName evidence="1">Uncharacterized protein</fullName>
    </submittedName>
</protein>
<evidence type="ECO:0000313" key="2">
    <source>
        <dbReference type="Proteomes" id="UP000623467"/>
    </source>
</evidence>